<protein>
    <submittedName>
        <fullName evidence="2">Uncharacterized protein</fullName>
    </submittedName>
</protein>
<comment type="caution">
    <text evidence="2">The sequence shown here is derived from an EMBL/GenBank/DDBJ whole genome shotgun (WGS) entry which is preliminary data.</text>
</comment>
<accession>A0A4Q2V838</accession>
<feature type="region of interest" description="Disordered" evidence="1">
    <location>
        <begin position="1"/>
        <end position="24"/>
    </location>
</feature>
<dbReference type="EMBL" id="MQTW01000296">
    <property type="protein sequence ID" value="RYC80938.1"/>
    <property type="molecule type" value="Genomic_DNA"/>
</dbReference>
<evidence type="ECO:0000256" key="1">
    <source>
        <dbReference type="SAM" id="MobiDB-lite"/>
    </source>
</evidence>
<feature type="region of interest" description="Disordered" evidence="1">
    <location>
        <begin position="39"/>
        <end position="62"/>
    </location>
</feature>
<dbReference type="Proteomes" id="UP000290540">
    <property type="component" value="Unassembled WGS sequence"/>
</dbReference>
<name>A0A4Q2V838_FUSOX</name>
<organism evidence="2 3">
    <name type="scientific">Fusarium oxysporum f. sp. narcissi</name>
    <dbReference type="NCBI Taxonomy" id="451672"/>
    <lineage>
        <taxon>Eukaryota</taxon>
        <taxon>Fungi</taxon>
        <taxon>Dikarya</taxon>
        <taxon>Ascomycota</taxon>
        <taxon>Pezizomycotina</taxon>
        <taxon>Sordariomycetes</taxon>
        <taxon>Hypocreomycetidae</taxon>
        <taxon>Hypocreales</taxon>
        <taxon>Nectriaceae</taxon>
        <taxon>Fusarium</taxon>
        <taxon>Fusarium oxysporum species complex</taxon>
    </lineage>
</organism>
<reference evidence="2 3" key="1">
    <citation type="submission" date="2016-12" db="EMBL/GenBank/DDBJ databases">
        <title>Draft genome sequence of Fusarium oxysporum causing rot on Narcissus.</title>
        <authorList>
            <person name="Armitage A.D."/>
            <person name="Taylor A."/>
            <person name="Clarkson J.P."/>
            <person name="Harrison R.J."/>
            <person name="Jackson A.C."/>
        </authorList>
    </citation>
    <scope>NUCLEOTIDE SEQUENCE [LARGE SCALE GENOMIC DNA]</scope>
    <source>
        <strain evidence="2 3">N139</strain>
    </source>
</reference>
<evidence type="ECO:0000313" key="3">
    <source>
        <dbReference type="Proteomes" id="UP000290540"/>
    </source>
</evidence>
<dbReference type="AlphaFoldDB" id="A0A4Q2V838"/>
<sequence>MQLTEKKSTRKFRGQAPTKSTSLVIFEDDLGDGIFEVQYDDQTEKEEQDAVHQDDDGEDAWE</sequence>
<evidence type="ECO:0000313" key="2">
    <source>
        <dbReference type="EMBL" id="RYC80938.1"/>
    </source>
</evidence>
<proteinExistence type="predicted"/>
<gene>
    <name evidence="2" type="ORF">BFJ63_vAg16181</name>
</gene>